<evidence type="ECO:0000313" key="1">
    <source>
        <dbReference type="EMBL" id="KAF6200647.1"/>
    </source>
</evidence>
<name>A0A6A4IUR8_APOLU</name>
<organism evidence="1 2">
    <name type="scientific">Apolygus lucorum</name>
    <name type="common">Small green plant bug</name>
    <name type="synonym">Lygocoris lucorum</name>
    <dbReference type="NCBI Taxonomy" id="248454"/>
    <lineage>
        <taxon>Eukaryota</taxon>
        <taxon>Metazoa</taxon>
        <taxon>Ecdysozoa</taxon>
        <taxon>Arthropoda</taxon>
        <taxon>Hexapoda</taxon>
        <taxon>Insecta</taxon>
        <taxon>Pterygota</taxon>
        <taxon>Neoptera</taxon>
        <taxon>Paraneoptera</taxon>
        <taxon>Hemiptera</taxon>
        <taxon>Heteroptera</taxon>
        <taxon>Panheteroptera</taxon>
        <taxon>Cimicomorpha</taxon>
        <taxon>Miridae</taxon>
        <taxon>Mirini</taxon>
        <taxon>Apolygus</taxon>
    </lineage>
</organism>
<evidence type="ECO:0000313" key="2">
    <source>
        <dbReference type="Proteomes" id="UP000466442"/>
    </source>
</evidence>
<dbReference type="EMBL" id="WIXP02000013">
    <property type="protein sequence ID" value="KAF6200647.1"/>
    <property type="molecule type" value="Genomic_DNA"/>
</dbReference>
<dbReference type="AlphaFoldDB" id="A0A6A4IUR8"/>
<protein>
    <submittedName>
        <fullName evidence="1">Uncharacterized protein</fullName>
    </submittedName>
</protein>
<gene>
    <name evidence="1" type="ORF">GE061_005090</name>
</gene>
<sequence length="85" mass="9806">MPFLPMCTPPQPQVIQYQQAAICNLMPQLPRCVYPNQQEPNIRQENPQFWWITVQNQVCNPPLTCKCYLGVPTNNQGRPVYTCGQ</sequence>
<proteinExistence type="predicted"/>
<reference evidence="1" key="1">
    <citation type="journal article" date="2021" name="Mol. Ecol. Resour.">
        <title>Apolygus lucorum genome provides insights into omnivorousness and mesophyll feeding.</title>
        <authorList>
            <person name="Liu Y."/>
            <person name="Liu H."/>
            <person name="Wang H."/>
            <person name="Huang T."/>
            <person name="Liu B."/>
            <person name="Yang B."/>
            <person name="Yin L."/>
            <person name="Li B."/>
            <person name="Zhang Y."/>
            <person name="Zhang S."/>
            <person name="Jiang F."/>
            <person name="Zhang X."/>
            <person name="Ren Y."/>
            <person name="Wang B."/>
            <person name="Wang S."/>
            <person name="Lu Y."/>
            <person name="Wu K."/>
            <person name="Fan W."/>
            <person name="Wang G."/>
        </authorList>
    </citation>
    <scope>NUCLEOTIDE SEQUENCE</scope>
    <source>
        <strain evidence="1">12Hb</strain>
    </source>
</reference>
<comment type="caution">
    <text evidence="1">The sequence shown here is derived from an EMBL/GenBank/DDBJ whole genome shotgun (WGS) entry which is preliminary data.</text>
</comment>
<keyword evidence="2" id="KW-1185">Reference proteome</keyword>
<accession>A0A6A4IUR8</accession>
<dbReference type="Proteomes" id="UP000466442">
    <property type="component" value="Unassembled WGS sequence"/>
</dbReference>